<evidence type="ECO:0000313" key="1">
    <source>
        <dbReference type="EMBL" id="MEK7950442.1"/>
    </source>
</evidence>
<organism evidence="1 2">
    <name type="scientific">Luteolibacter soli</name>
    <dbReference type="NCBI Taxonomy" id="3135280"/>
    <lineage>
        <taxon>Bacteria</taxon>
        <taxon>Pseudomonadati</taxon>
        <taxon>Verrucomicrobiota</taxon>
        <taxon>Verrucomicrobiia</taxon>
        <taxon>Verrucomicrobiales</taxon>
        <taxon>Verrucomicrobiaceae</taxon>
        <taxon>Luteolibacter</taxon>
    </lineage>
</organism>
<name>A0ABU9ARU5_9BACT</name>
<sequence>MSIPSGNRNLPSSRDKSVNALQPVDAARIEQCLNESDDFAFEMEVLYAIRQANLNKIHPEAEHGGTYRDPVTGLPRQFDIRVKVARTDLGHQAKYFIRLAIECKRLTDQAPLVIARSTRAQKETGNLLIRSCYLDSNVTRAEVKRTLQSMYRSGTPVGRSAVQIRSDKNRPDGDGEIYGKWAQALASVSDLIWEGGRDACGPAIRVSYSMPMACLVVPNGTLWAVDYDSEGTRSAPPIQVDEVEFYVARRYEEDGMDFSLSHLHILTTRGLVSLLENRLSETEFWVDHFPQE</sequence>
<keyword evidence="2" id="KW-1185">Reference proteome</keyword>
<accession>A0ABU9ARU5</accession>
<comment type="caution">
    <text evidence="1">The sequence shown here is derived from an EMBL/GenBank/DDBJ whole genome shotgun (WGS) entry which is preliminary data.</text>
</comment>
<dbReference type="RefSeq" id="WP_341404022.1">
    <property type="nucleotide sequence ID" value="NZ_JBBUKT010000002.1"/>
</dbReference>
<evidence type="ECO:0008006" key="3">
    <source>
        <dbReference type="Google" id="ProtNLM"/>
    </source>
</evidence>
<protein>
    <recommendedName>
        <fullName evidence="3">Restriction endonuclease</fullName>
    </recommendedName>
</protein>
<dbReference type="EMBL" id="JBBUKT010000002">
    <property type="protein sequence ID" value="MEK7950442.1"/>
    <property type="molecule type" value="Genomic_DNA"/>
</dbReference>
<reference evidence="1 2" key="1">
    <citation type="submission" date="2024-04" db="EMBL/GenBank/DDBJ databases">
        <title>Luteolibacter sp. isolated from soil.</title>
        <authorList>
            <person name="An J."/>
        </authorList>
    </citation>
    <scope>NUCLEOTIDE SEQUENCE [LARGE SCALE GENOMIC DNA]</scope>
    <source>
        <strain evidence="1 2">Y139</strain>
    </source>
</reference>
<gene>
    <name evidence="1" type="ORF">WKV53_08040</name>
</gene>
<evidence type="ECO:0000313" key="2">
    <source>
        <dbReference type="Proteomes" id="UP001371305"/>
    </source>
</evidence>
<dbReference type="Proteomes" id="UP001371305">
    <property type="component" value="Unassembled WGS sequence"/>
</dbReference>
<proteinExistence type="predicted"/>